<evidence type="ECO:0000313" key="1">
    <source>
        <dbReference type="EMBL" id="KAH7236579.1"/>
    </source>
</evidence>
<keyword evidence="2" id="KW-1185">Reference proteome</keyword>
<sequence>MASSTPFEKLPVEIIISIIGDLESPEALQSMIRADSHTLRVFLQNRDLILRPLRQDVYHQFPDQNLTQAAVACRLRQIESGVPRQTQTRAHADEVMRPLLSQSPKHLSVAQLNLGAISKPYQLFREAETFATGFSRDSWRKTQDWVYKDAHEDYEDHEDQKDLGGRLPMSLRLSRKEHGQIQKSYLLFDACRHTLNFTTSFLQDYDVPESSSSDFHIPYSFIYQDKLLCVRAFQTAFRFVFKEYEHLLEGIHDRIAYSTHLHRPDIKDTTWLLQRQEFLNRSFRDHLQFIAYLCSQGYYLLLESQEMDDIMMEERILSLYMRFSQLKKHSLTCPLVVSAYLEFSFNNLCHGADSRREFWAIGGFMWDKERLLQFGADGSSLLWELNEEVFGPFVYHGLSEDESENEYD</sequence>
<dbReference type="OrthoDB" id="5074856at2759"/>
<organism evidence="1 2">
    <name type="scientific">Fusarium tricinctum</name>
    <dbReference type="NCBI Taxonomy" id="61284"/>
    <lineage>
        <taxon>Eukaryota</taxon>
        <taxon>Fungi</taxon>
        <taxon>Dikarya</taxon>
        <taxon>Ascomycota</taxon>
        <taxon>Pezizomycotina</taxon>
        <taxon>Sordariomycetes</taxon>
        <taxon>Hypocreomycetidae</taxon>
        <taxon>Hypocreales</taxon>
        <taxon>Nectriaceae</taxon>
        <taxon>Fusarium</taxon>
        <taxon>Fusarium tricinctum species complex</taxon>
    </lineage>
</organism>
<accession>A0A8K0RRF4</accession>
<reference evidence="1" key="1">
    <citation type="journal article" date="2021" name="Nat. Commun.">
        <title>Genetic determinants of endophytism in the Arabidopsis root mycobiome.</title>
        <authorList>
            <person name="Mesny F."/>
            <person name="Miyauchi S."/>
            <person name="Thiergart T."/>
            <person name="Pickel B."/>
            <person name="Atanasova L."/>
            <person name="Karlsson M."/>
            <person name="Huettel B."/>
            <person name="Barry K.W."/>
            <person name="Haridas S."/>
            <person name="Chen C."/>
            <person name="Bauer D."/>
            <person name="Andreopoulos W."/>
            <person name="Pangilinan J."/>
            <person name="LaButti K."/>
            <person name="Riley R."/>
            <person name="Lipzen A."/>
            <person name="Clum A."/>
            <person name="Drula E."/>
            <person name="Henrissat B."/>
            <person name="Kohler A."/>
            <person name="Grigoriev I.V."/>
            <person name="Martin F.M."/>
            <person name="Hacquard S."/>
        </authorList>
    </citation>
    <scope>NUCLEOTIDE SEQUENCE</scope>
    <source>
        <strain evidence="1">MPI-SDFR-AT-0068</strain>
    </source>
</reference>
<dbReference type="AlphaFoldDB" id="A0A8K0RRF4"/>
<name>A0A8K0RRF4_9HYPO</name>
<evidence type="ECO:0000313" key="2">
    <source>
        <dbReference type="Proteomes" id="UP000813427"/>
    </source>
</evidence>
<comment type="caution">
    <text evidence="1">The sequence shown here is derived from an EMBL/GenBank/DDBJ whole genome shotgun (WGS) entry which is preliminary data.</text>
</comment>
<protein>
    <submittedName>
        <fullName evidence="1">Uncharacterized protein</fullName>
    </submittedName>
</protein>
<dbReference type="Proteomes" id="UP000813427">
    <property type="component" value="Unassembled WGS sequence"/>
</dbReference>
<proteinExistence type="predicted"/>
<gene>
    <name evidence="1" type="ORF">BKA59DRAFT_460109</name>
</gene>
<dbReference type="EMBL" id="JAGPXF010000007">
    <property type="protein sequence ID" value="KAH7236579.1"/>
    <property type="molecule type" value="Genomic_DNA"/>
</dbReference>